<evidence type="ECO:0000313" key="4">
    <source>
        <dbReference type="Proteomes" id="UP000319801"/>
    </source>
</evidence>
<sequence length="155" mass="17499">MRTPVISASLFLIILGLTWAQSPLKKHAVSPKASKTQCCDDVRALKVQVANLTSLLEELSKKQEADRITLVKQVMELEKLNQQQEARVTEAESKYSEINNRVDIMQFQAMQGAPQTTLDAIYDCASLYNRNYRISGLYKLPKDDFLGTPELEASY</sequence>
<organism evidence="3 4">
    <name type="scientific">Bagarius yarrelli</name>
    <name type="common">Goonch</name>
    <name type="synonym">Bagrus yarrelli</name>
    <dbReference type="NCBI Taxonomy" id="175774"/>
    <lineage>
        <taxon>Eukaryota</taxon>
        <taxon>Metazoa</taxon>
        <taxon>Chordata</taxon>
        <taxon>Craniata</taxon>
        <taxon>Vertebrata</taxon>
        <taxon>Euteleostomi</taxon>
        <taxon>Actinopterygii</taxon>
        <taxon>Neopterygii</taxon>
        <taxon>Teleostei</taxon>
        <taxon>Ostariophysi</taxon>
        <taxon>Siluriformes</taxon>
        <taxon>Sisoridae</taxon>
        <taxon>Sisorinae</taxon>
        <taxon>Bagarius</taxon>
    </lineage>
</organism>
<protein>
    <submittedName>
        <fullName evidence="3">Angiopoietin-related protein 7</fullName>
    </submittedName>
</protein>
<name>A0A556U217_BAGYA</name>
<dbReference type="AlphaFoldDB" id="A0A556U217"/>
<feature type="coiled-coil region" evidence="1">
    <location>
        <begin position="42"/>
        <end position="101"/>
    </location>
</feature>
<reference evidence="3 4" key="1">
    <citation type="journal article" date="2019" name="Genome Biol. Evol.">
        <title>Whole-Genome Sequencing of the Giant Devil Catfish, Bagarius yarrelli.</title>
        <authorList>
            <person name="Jiang W."/>
            <person name="Lv Y."/>
            <person name="Cheng L."/>
            <person name="Yang K."/>
            <person name="Chao B."/>
            <person name="Wang X."/>
            <person name="Li Y."/>
            <person name="Pan X."/>
            <person name="You X."/>
            <person name="Zhang Y."/>
            <person name="Yang J."/>
            <person name="Li J."/>
            <person name="Zhang X."/>
            <person name="Liu S."/>
            <person name="Sun C."/>
            <person name="Yang J."/>
            <person name="Shi Q."/>
        </authorList>
    </citation>
    <scope>NUCLEOTIDE SEQUENCE [LARGE SCALE GENOMIC DNA]</scope>
    <source>
        <strain evidence="3">JWS20170419001</strain>
        <tissue evidence="3">Muscle</tissue>
    </source>
</reference>
<comment type="caution">
    <text evidence="3">The sequence shown here is derived from an EMBL/GenBank/DDBJ whole genome shotgun (WGS) entry which is preliminary data.</text>
</comment>
<dbReference type="OrthoDB" id="9860756at2759"/>
<dbReference type="Proteomes" id="UP000319801">
    <property type="component" value="Unassembled WGS sequence"/>
</dbReference>
<evidence type="ECO:0000256" key="1">
    <source>
        <dbReference type="SAM" id="Coils"/>
    </source>
</evidence>
<proteinExistence type="predicted"/>
<evidence type="ECO:0000313" key="3">
    <source>
        <dbReference type="EMBL" id="TSL97284.1"/>
    </source>
</evidence>
<evidence type="ECO:0000256" key="2">
    <source>
        <dbReference type="SAM" id="SignalP"/>
    </source>
</evidence>
<gene>
    <name evidence="3" type="ORF">Baya_7539</name>
</gene>
<keyword evidence="4" id="KW-1185">Reference proteome</keyword>
<feature type="signal peptide" evidence="2">
    <location>
        <begin position="1"/>
        <end position="20"/>
    </location>
</feature>
<keyword evidence="2" id="KW-0732">Signal</keyword>
<feature type="chain" id="PRO_5022113629" evidence="2">
    <location>
        <begin position="21"/>
        <end position="155"/>
    </location>
</feature>
<keyword evidence="1" id="KW-0175">Coiled coil</keyword>
<dbReference type="EMBL" id="VCAZ01000039">
    <property type="protein sequence ID" value="TSL97284.1"/>
    <property type="molecule type" value="Genomic_DNA"/>
</dbReference>
<accession>A0A556U217</accession>